<dbReference type="InterPro" id="IPR036249">
    <property type="entry name" value="Thioredoxin-like_sf"/>
</dbReference>
<evidence type="ECO:0000313" key="3">
    <source>
        <dbReference type="Proteomes" id="UP000236305"/>
    </source>
</evidence>
<accession>A0A2J8DH94</accession>
<evidence type="ECO:0000313" key="1">
    <source>
        <dbReference type="EMBL" id="PNH32339.1"/>
    </source>
</evidence>
<protein>
    <submittedName>
        <fullName evidence="2">Uncharacterized protein</fullName>
    </submittedName>
</protein>
<sequence>MALPPKFAGHKLTFTSAATPAAPSGGDSSPAGLSFEQPHTLEVYLDYVCPFSAKLYKTLFGPVAAAVRQNPAWARRLQVVFRHQVQPWHPSSTLTHEAALAVLRLAPARFFDFSAALFAAQKDYFDVGVVGETRNATYRRLARLASATAGVDEDDVFRLLAISDKPAEDGSLNTGNAVTVDLKLAVKMARLTGVHVSPTVLLDGVVQGDVSSGWTLEQWTEWLGANIAE</sequence>
<dbReference type="PANTHER" id="PTHR33875:SF2">
    <property type="entry name" value="ACR183CP"/>
    <property type="match status" value="1"/>
</dbReference>
<dbReference type="OrthoDB" id="37297at2759"/>
<evidence type="ECO:0000313" key="4">
    <source>
        <dbReference type="Proteomes" id="UP000288725"/>
    </source>
</evidence>
<dbReference type="PANTHER" id="PTHR33875">
    <property type="entry name" value="OS09G0542200 PROTEIN"/>
    <property type="match status" value="1"/>
</dbReference>
<dbReference type="EMBL" id="RSDZ01000009">
    <property type="protein sequence ID" value="RXG50110.1"/>
    <property type="molecule type" value="Genomic_DNA"/>
</dbReference>
<dbReference type="Proteomes" id="UP000236305">
    <property type="component" value="Unassembled WGS sequence"/>
</dbReference>
<proteinExistence type="predicted"/>
<dbReference type="Gene3D" id="3.40.30.10">
    <property type="entry name" value="Glutaredoxin"/>
    <property type="match status" value="1"/>
</dbReference>
<name>A0A2J8DH94_VERDA</name>
<evidence type="ECO:0000313" key="2">
    <source>
        <dbReference type="EMBL" id="RXG50110.1"/>
    </source>
</evidence>
<comment type="caution">
    <text evidence="2">The sequence shown here is derived from an EMBL/GenBank/DDBJ whole genome shotgun (WGS) entry which is preliminary data.</text>
</comment>
<reference evidence="1 3" key="1">
    <citation type="submission" date="2017-12" db="EMBL/GenBank/DDBJ databases">
        <title>Comparative genomics yields insights into virulence evolution of Verticillium dahliae.</title>
        <authorList>
            <person name="Fan R."/>
            <person name="Armitage A.D."/>
            <person name="Cascant-Lopez E."/>
            <person name="Sobczyk M."/>
            <person name="Cockerton H.M."/>
            <person name="Harrison R.J."/>
        </authorList>
    </citation>
    <scope>NUCLEOTIDE SEQUENCE [LARGE SCALE GENOMIC DNA]</scope>
    <source>
        <strain evidence="1 3">12008</strain>
    </source>
</reference>
<dbReference type="Proteomes" id="UP000288725">
    <property type="component" value="Chromosome 1"/>
</dbReference>
<dbReference type="OMA" id="IKFSRQN"/>
<dbReference type="AlphaFoldDB" id="A0A2J8DH94"/>
<gene>
    <name evidence="1" type="ORF">BJF96_g4304</name>
    <name evidence="2" type="ORF">VDGE_00966</name>
</gene>
<reference evidence="2 4" key="2">
    <citation type="submission" date="2018-12" db="EMBL/GenBank/DDBJ databases">
        <title>Genome of Verticillium dahliae isolate Getta Getta.</title>
        <authorList>
            <person name="Gardiner D.M."/>
        </authorList>
    </citation>
    <scope>NUCLEOTIDE SEQUENCE [LARGE SCALE GENOMIC DNA]</scope>
    <source>
        <strain evidence="2 4">Getta Getta</strain>
    </source>
</reference>
<dbReference type="SUPFAM" id="SSF52833">
    <property type="entry name" value="Thioredoxin-like"/>
    <property type="match status" value="1"/>
</dbReference>
<dbReference type="EMBL" id="MPSH01000012">
    <property type="protein sequence ID" value="PNH32339.1"/>
    <property type="molecule type" value="Genomic_DNA"/>
</dbReference>
<organism evidence="2 4">
    <name type="scientific">Verticillium dahliae</name>
    <name type="common">Verticillium wilt</name>
    <dbReference type="NCBI Taxonomy" id="27337"/>
    <lineage>
        <taxon>Eukaryota</taxon>
        <taxon>Fungi</taxon>
        <taxon>Dikarya</taxon>
        <taxon>Ascomycota</taxon>
        <taxon>Pezizomycotina</taxon>
        <taxon>Sordariomycetes</taxon>
        <taxon>Hypocreomycetidae</taxon>
        <taxon>Glomerellales</taxon>
        <taxon>Plectosphaerellaceae</taxon>
        <taxon>Verticillium</taxon>
    </lineage>
</organism>